<evidence type="ECO:0000256" key="1">
    <source>
        <dbReference type="ARBA" id="ARBA00010007"/>
    </source>
</evidence>
<dbReference type="PANTHER" id="PTHR42673">
    <property type="entry name" value="MALEYLACETOACETATE ISOMERASE"/>
    <property type="match status" value="1"/>
</dbReference>
<dbReference type="CDD" id="cd03042">
    <property type="entry name" value="GST_N_Zeta"/>
    <property type="match status" value="1"/>
</dbReference>
<name>A0A7G9SEK3_9SPHN</name>
<keyword evidence="5" id="KW-1185">Reference proteome</keyword>
<dbReference type="InterPro" id="IPR034333">
    <property type="entry name" value="GST_Zeta_N"/>
</dbReference>
<evidence type="ECO:0000259" key="2">
    <source>
        <dbReference type="PROSITE" id="PS50404"/>
    </source>
</evidence>
<proteinExistence type="inferred from homology"/>
<dbReference type="SUPFAM" id="SSF47616">
    <property type="entry name" value="GST C-terminal domain-like"/>
    <property type="match status" value="1"/>
</dbReference>
<dbReference type="GO" id="GO:0004364">
    <property type="term" value="F:glutathione transferase activity"/>
    <property type="evidence" value="ECO:0007669"/>
    <property type="project" value="TreeGrafter"/>
</dbReference>
<organism evidence="4 5">
    <name type="scientific">Sphingomonas rhizophila</name>
    <dbReference type="NCBI Taxonomy" id="2071607"/>
    <lineage>
        <taxon>Bacteria</taxon>
        <taxon>Pseudomonadati</taxon>
        <taxon>Pseudomonadota</taxon>
        <taxon>Alphaproteobacteria</taxon>
        <taxon>Sphingomonadales</taxon>
        <taxon>Sphingomonadaceae</taxon>
        <taxon>Sphingomonas</taxon>
    </lineage>
</organism>
<evidence type="ECO:0000313" key="5">
    <source>
        <dbReference type="Proteomes" id="UP000515955"/>
    </source>
</evidence>
<dbReference type="PROSITE" id="PS50404">
    <property type="entry name" value="GST_NTER"/>
    <property type="match status" value="1"/>
</dbReference>
<accession>A0A7G9SEK3</accession>
<dbReference type="PROSITE" id="PS50405">
    <property type="entry name" value="GST_CTER"/>
    <property type="match status" value="1"/>
</dbReference>
<dbReference type="KEGG" id="srhi:H9L12_10400"/>
<dbReference type="Pfam" id="PF02798">
    <property type="entry name" value="GST_N"/>
    <property type="match status" value="1"/>
</dbReference>
<gene>
    <name evidence="4" type="primary">maiA</name>
    <name evidence="4" type="ORF">H9L12_10400</name>
</gene>
<evidence type="ECO:0000259" key="3">
    <source>
        <dbReference type="PROSITE" id="PS50405"/>
    </source>
</evidence>
<dbReference type="InterPro" id="IPR036249">
    <property type="entry name" value="Thioredoxin-like_sf"/>
</dbReference>
<dbReference type="InterPro" id="IPR004045">
    <property type="entry name" value="Glutathione_S-Trfase_N"/>
</dbReference>
<dbReference type="GO" id="GO:0006749">
    <property type="term" value="P:glutathione metabolic process"/>
    <property type="evidence" value="ECO:0007669"/>
    <property type="project" value="TreeGrafter"/>
</dbReference>
<evidence type="ECO:0000313" key="4">
    <source>
        <dbReference type="EMBL" id="QNN66278.1"/>
    </source>
</evidence>
<dbReference type="EMBL" id="CP060717">
    <property type="protein sequence ID" value="QNN66278.1"/>
    <property type="molecule type" value="Genomic_DNA"/>
</dbReference>
<dbReference type="FunFam" id="1.20.1050.10:FF:000017">
    <property type="entry name" value="Maleylacetoacetate isomerase"/>
    <property type="match status" value="1"/>
</dbReference>
<dbReference type="CDD" id="cd03191">
    <property type="entry name" value="GST_C_Zeta"/>
    <property type="match status" value="1"/>
</dbReference>
<dbReference type="SUPFAM" id="SSF52833">
    <property type="entry name" value="Thioredoxin-like"/>
    <property type="match status" value="1"/>
</dbReference>
<feature type="domain" description="GST N-terminal" evidence="2">
    <location>
        <begin position="2"/>
        <end position="83"/>
    </location>
</feature>
<dbReference type="InterPro" id="IPR005955">
    <property type="entry name" value="GST_Zeta"/>
</dbReference>
<dbReference type="Gene3D" id="1.20.1050.10">
    <property type="match status" value="1"/>
</dbReference>
<reference evidence="4 5" key="1">
    <citation type="submission" date="2020-08" db="EMBL/GenBank/DDBJ databases">
        <title>Genome sequence of Sphingomonas rhizophila KACC 19189T.</title>
        <authorList>
            <person name="Hyun D.-W."/>
            <person name="Bae J.-W."/>
        </authorList>
    </citation>
    <scope>NUCLEOTIDE SEQUENCE [LARGE SCALE GENOMIC DNA]</scope>
    <source>
        <strain evidence="4 5">KACC 19189</strain>
    </source>
</reference>
<comment type="similarity">
    <text evidence="1">Belongs to the GST superfamily. Zeta family.</text>
</comment>
<dbReference type="InterPro" id="IPR010987">
    <property type="entry name" value="Glutathione-S-Trfase_C-like"/>
</dbReference>
<dbReference type="PANTHER" id="PTHR42673:SF21">
    <property type="entry name" value="GLUTATHIONE S-TRANSFERASE YFCF"/>
    <property type="match status" value="1"/>
</dbReference>
<dbReference type="Gene3D" id="3.40.30.10">
    <property type="entry name" value="Glutaredoxin"/>
    <property type="match status" value="1"/>
</dbReference>
<dbReference type="AlphaFoldDB" id="A0A7G9SEK3"/>
<dbReference type="GO" id="GO:0005737">
    <property type="term" value="C:cytoplasm"/>
    <property type="evidence" value="ECO:0007669"/>
    <property type="project" value="InterPro"/>
</dbReference>
<keyword evidence="4" id="KW-0413">Isomerase</keyword>
<dbReference type="InterPro" id="IPR040079">
    <property type="entry name" value="Glutathione_S-Trfase"/>
</dbReference>
<sequence length="217" mass="24345">MPRAILYDYFRSSAAYRVRIALNLKGVDYEQRPVNLAEGAQKSPEYHALNPQNFVPMLEIDGHRLTQSLAICDYLDANFDPNPFVPRDPADRSHVLALALAVACDIHPLNNLRVLKYLTGTFDVGEDGKDQWYRHWVTEGLTALEELAKPRAGAFLFGDTPTLADICLVPQLYNARRFSVPIVQFPTLRRADETASAHEAFAAAHPDRQVAARQETV</sequence>
<feature type="domain" description="GST C-terminal" evidence="3">
    <location>
        <begin position="88"/>
        <end position="217"/>
    </location>
</feature>
<dbReference type="SFLD" id="SFLDS00019">
    <property type="entry name" value="Glutathione_Transferase_(cytos"/>
    <property type="match status" value="1"/>
</dbReference>
<dbReference type="GO" id="GO:0006559">
    <property type="term" value="P:L-phenylalanine catabolic process"/>
    <property type="evidence" value="ECO:0007669"/>
    <property type="project" value="TreeGrafter"/>
</dbReference>
<dbReference type="InterPro" id="IPR034330">
    <property type="entry name" value="GST_Zeta_C"/>
</dbReference>
<dbReference type="InterPro" id="IPR036282">
    <property type="entry name" value="Glutathione-S-Trfase_C_sf"/>
</dbReference>
<dbReference type="NCBIfam" id="TIGR01262">
    <property type="entry name" value="maiA"/>
    <property type="match status" value="1"/>
</dbReference>
<dbReference type="EC" id="5.2.1.2" evidence="4"/>
<protein>
    <submittedName>
        <fullName evidence="4">Maleylacetoacetate isomerase</fullName>
        <ecNumber evidence="4">5.2.1.2</ecNumber>
    </submittedName>
</protein>
<dbReference type="GO" id="GO:0016034">
    <property type="term" value="F:maleylacetoacetate isomerase activity"/>
    <property type="evidence" value="ECO:0007669"/>
    <property type="project" value="UniProtKB-EC"/>
</dbReference>
<dbReference type="Pfam" id="PF13410">
    <property type="entry name" value="GST_C_2"/>
    <property type="match status" value="1"/>
</dbReference>
<dbReference type="SFLD" id="SFLDG00358">
    <property type="entry name" value="Main_(cytGST)"/>
    <property type="match status" value="1"/>
</dbReference>
<dbReference type="Proteomes" id="UP000515955">
    <property type="component" value="Chromosome"/>
</dbReference>